<evidence type="ECO:0000313" key="3">
    <source>
        <dbReference type="Proteomes" id="UP000054558"/>
    </source>
</evidence>
<accession>A0A1Y1HJ73</accession>
<feature type="domain" description="COI1 F-box" evidence="1">
    <location>
        <begin position="26"/>
        <end position="63"/>
    </location>
</feature>
<dbReference type="PANTHER" id="PTHR13318">
    <property type="entry name" value="PARTNER OF PAIRED, ISOFORM B-RELATED"/>
    <property type="match status" value="1"/>
</dbReference>
<dbReference type="CDD" id="cd22159">
    <property type="entry name" value="F-box_AtTIR1-like"/>
    <property type="match status" value="1"/>
</dbReference>
<dbReference type="OrthoDB" id="550575at2759"/>
<proteinExistence type="predicted"/>
<organism evidence="2 3">
    <name type="scientific">Klebsormidium nitens</name>
    <name type="common">Green alga</name>
    <name type="synonym">Ulothrix nitens</name>
    <dbReference type="NCBI Taxonomy" id="105231"/>
    <lineage>
        <taxon>Eukaryota</taxon>
        <taxon>Viridiplantae</taxon>
        <taxon>Streptophyta</taxon>
        <taxon>Klebsormidiophyceae</taxon>
        <taxon>Klebsormidiales</taxon>
        <taxon>Klebsormidiaceae</taxon>
        <taxon>Klebsormidium</taxon>
    </lineage>
</organism>
<keyword evidence="3" id="KW-1185">Reference proteome</keyword>
<protein>
    <recommendedName>
        <fullName evidence="1">COI1 F-box domain-containing protein</fullName>
    </recommendedName>
</protein>
<dbReference type="Pfam" id="PF18511">
    <property type="entry name" value="F-box_5"/>
    <property type="match status" value="1"/>
</dbReference>
<dbReference type="Proteomes" id="UP000054558">
    <property type="component" value="Unassembled WGS sequence"/>
</dbReference>
<reference evidence="2 3" key="1">
    <citation type="journal article" date="2014" name="Nat. Commun.">
        <title>Klebsormidium flaccidum genome reveals primary factors for plant terrestrial adaptation.</title>
        <authorList>
            <person name="Hori K."/>
            <person name="Maruyama F."/>
            <person name="Fujisawa T."/>
            <person name="Togashi T."/>
            <person name="Yamamoto N."/>
            <person name="Seo M."/>
            <person name="Sato S."/>
            <person name="Yamada T."/>
            <person name="Mori H."/>
            <person name="Tajima N."/>
            <person name="Moriyama T."/>
            <person name="Ikeuchi M."/>
            <person name="Watanabe M."/>
            <person name="Wada H."/>
            <person name="Kobayashi K."/>
            <person name="Saito M."/>
            <person name="Masuda T."/>
            <person name="Sasaki-Sekimoto Y."/>
            <person name="Mashiguchi K."/>
            <person name="Awai K."/>
            <person name="Shimojima M."/>
            <person name="Masuda S."/>
            <person name="Iwai M."/>
            <person name="Nobusawa T."/>
            <person name="Narise T."/>
            <person name="Kondo S."/>
            <person name="Saito H."/>
            <person name="Sato R."/>
            <person name="Murakawa M."/>
            <person name="Ihara Y."/>
            <person name="Oshima-Yamada Y."/>
            <person name="Ohtaka K."/>
            <person name="Satoh M."/>
            <person name="Sonobe K."/>
            <person name="Ishii M."/>
            <person name="Ohtani R."/>
            <person name="Kanamori-Sato M."/>
            <person name="Honoki R."/>
            <person name="Miyazaki D."/>
            <person name="Mochizuki H."/>
            <person name="Umetsu J."/>
            <person name="Higashi K."/>
            <person name="Shibata D."/>
            <person name="Kamiya Y."/>
            <person name="Sato N."/>
            <person name="Nakamura Y."/>
            <person name="Tabata S."/>
            <person name="Ida S."/>
            <person name="Kurokawa K."/>
            <person name="Ohta H."/>
        </authorList>
    </citation>
    <scope>NUCLEOTIDE SEQUENCE [LARGE SCALE GENOMIC DNA]</scope>
    <source>
        <strain evidence="2 3">NIES-2285</strain>
    </source>
</reference>
<name>A0A1Y1HJ73_KLENI</name>
<dbReference type="InterPro" id="IPR032675">
    <property type="entry name" value="LRR_dom_sf"/>
</dbReference>
<dbReference type="Gene3D" id="3.80.10.10">
    <property type="entry name" value="Ribonuclease Inhibitor"/>
    <property type="match status" value="1"/>
</dbReference>
<dbReference type="SUPFAM" id="SSF52047">
    <property type="entry name" value="RNI-like"/>
    <property type="match status" value="1"/>
</dbReference>
<gene>
    <name evidence="2" type="ORF">KFL_000150170</name>
</gene>
<sequence length="647" mass="71385">MTSQSSLSIGALNLEEVPGGNVLRKLDDNVLEAILLLITDPPDRAACSLTCRTFMQAERNTRQTLQLRCTRGMLHRIPRCFQAVTDLDISRVIPRGQRPVLVSTTLAHLAKGFPQVETLTMYTDFALAEEGLAPLIRAWPNLQSVVIRNPHPRCLEGRKYSDVWESVTAKGAYSDMVSGGPLVLKWKLGSPPQPLPGGLLNFLRHCYFRCIDLRMLLGLNPPDLVSLGVDLWYCDENVDLLSKFTGLQYLRISDDNPVRLGVEENSRAWGVLSDSNFGRLVNRLSKLKTLEVTLRPSPRMTEFVVTPHLAASLRNLVIRLVPTGYAPDGNCFSLSSIAACSALERLTLGGSLDLFRHFEALVDISASCRRLVALNLPNLTRRPDETHLESGGADLFRAMAAEGATLTELRASRLPACDSSFPEGQTGHLLDTFTPLSTRLKKLTCIIQQACPVLSVSGWHGLEHLNLIWGVDSVEIPRIEIDCPSLRVLELRAAPRVRLAFSPDTCAVTSFTFTPRGSSANPFDGDTLALLLDGLSAAFPALSDVSLSGGACQGDYRPPNRSDEKLWQDELVLEALAQFPSLRRLSLNARPRAVVLRGTVRAWGGLRRVNLGQGLNPKRHRHSLAIHCGWQKVVQVIRTGRPLRCFR</sequence>
<dbReference type="Gene3D" id="1.20.1280.50">
    <property type="match status" value="1"/>
</dbReference>
<dbReference type="AlphaFoldDB" id="A0A1Y1HJ73"/>
<dbReference type="InterPro" id="IPR041567">
    <property type="entry name" value="COI1_F-box"/>
</dbReference>
<evidence type="ECO:0000259" key="1">
    <source>
        <dbReference type="Pfam" id="PF18511"/>
    </source>
</evidence>
<evidence type="ECO:0000313" key="2">
    <source>
        <dbReference type="EMBL" id="GAQ78565.1"/>
    </source>
</evidence>
<dbReference type="EMBL" id="DF236964">
    <property type="protein sequence ID" value="GAQ78565.1"/>
    <property type="molecule type" value="Genomic_DNA"/>
</dbReference>